<feature type="region of interest" description="Disordered" evidence="1">
    <location>
        <begin position="72"/>
        <end position="98"/>
    </location>
</feature>
<reference evidence="2 3" key="1">
    <citation type="submission" date="2024-09" db="EMBL/GenBank/DDBJ databases">
        <title>Chromosome-scale assembly of Riccia sorocarpa.</title>
        <authorList>
            <person name="Paukszto L."/>
        </authorList>
    </citation>
    <scope>NUCLEOTIDE SEQUENCE [LARGE SCALE GENOMIC DNA]</scope>
    <source>
        <strain evidence="2">LP-2024</strain>
        <tissue evidence="2">Aerial parts of the thallus</tissue>
    </source>
</reference>
<comment type="caution">
    <text evidence="2">The sequence shown here is derived from an EMBL/GenBank/DDBJ whole genome shotgun (WGS) entry which is preliminary data.</text>
</comment>
<keyword evidence="3" id="KW-1185">Reference proteome</keyword>
<accession>A0ABD3HYH5</accession>
<gene>
    <name evidence="2" type="ORF">R1sor_009396</name>
</gene>
<sequence>MPLARSAWTRLEKSISREAIGERGDRQREVAVNRLLEEVRRKSLTRKSSLGASDGPIVRIGVEIHRASPPGAKLAARGSVGHEVARGSVGPRPARDSVGHGATVTVLAHEPSVTATFLLPSLQRIASTRLEDVTSVTEAGPDESISQRKVTLRRRSMAKKPA</sequence>
<dbReference type="AlphaFoldDB" id="A0ABD3HYH5"/>
<feature type="compositionally biased region" description="Basic residues" evidence="1">
    <location>
        <begin position="150"/>
        <end position="162"/>
    </location>
</feature>
<dbReference type="Proteomes" id="UP001633002">
    <property type="component" value="Unassembled WGS sequence"/>
</dbReference>
<evidence type="ECO:0000256" key="1">
    <source>
        <dbReference type="SAM" id="MobiDB-lite"/>
    </source>
</evidence>
<feature type="region of interest" description="Disordered" evidence="1">
    <location>
        <begin position="134"/>
        <end position="162"/>
    </location>
</feature>
<proteinExistence type="predicted"/>
<evidence type="ECO:0000313" key="2">
    <source>
        <dbReference type="EMBL" id="KAL3695320.1"/>
    </source>
</evidence>
<organism evidence="2 3">
    <name type="scientific">Riccia sorocarpa</name>
    <dbReference type="NCBI Taxonomy" id="122646"/>
    <lineage>
        <taxon>Eukaryota</taxon>
        <taxon>Viridiplantae</taxon>
        <taxon>Streptophyta</taxon>
        <taxon>Embryophyta</taxon>
        <taxon>Marchantiophyta</taxon>
        <taxon>Marchantiopsida</taxon>
        <taxon>Marchantiidae</taxon>
        <taxon>Marchantiales</taxon>
        <taxon>Ricciaceae</taxon>
        <taxon>Riccia</taxon>
    </lineage>
</organism>
<protein>
    <submittedName>
        <fullName evidence="2">Uncharacterized protein</fullName>
    </submittedName>
</protein>
<name>A0ABD3HYH5_9MARC</name>
<evidence type="ECO:0000313" key="3">
    <source>
        <dbReference type="Proteomes" id="UP001633002"/>
    </source>
</evidence>
<dbReference type="EMBL" id="JBJQOH010000002">
    <property type="protein sequence ID" value="KAL3695320.1"/>
    <property type="molecule type" value="Genomic_DNA"/>
</dbReference>